<reference evidence="16" key="1">
    <citation type="submission" date="2017-01" db="EMBL/GenBank/DDBJ databases">
        <title>A deep insight into the sialotranscriptome of adult male and female Cluex tarsalis mosquitoes.</title>
        <authorList>
            <person name="Ribeiro J.M."/>
            <person name="Moreira F."/>
            <person name="Bernard K.A."/>
            <person name="Calvo E."/>
        </authorList>
    </citation>
    <scope>NUCLEOTIDE SEQUENCE</scope>
    <source>
        <strain evidence="16">Kern County</strain>
        <tissue evidence="16">Salivary glands</tissue>
    </source>
</reference>
<evidence type="ECO:0000256" key="13">
    <source>
        <dbReference type="RuleBase" id="RU366078"/>
    </source>
</evidence>
<evidence type="ECO:0000256" key="5">
    <source>
        <dbReference type="ARBA" id="ARBA00022729"/>
    </source>
</evidence>
<evidence type="ECO:0000256" key="3">
    <source>
        <dbReference type="ARBA" id="ARBA00022588"/>
    </source>
</evidence>
<feature type="chain" id="PRO_5023979103" description="CLIP domain-containing serine protease" evidence="13">
    <location>
        <begin position="18"/>
        <end position="358"/>
    </location>
</feature>
<protein>
    <recommendedName>
        <fullName evidence="13">CLIP domain-containing serine protease</fullName>
        <ecNumber evidence="12">3.4.21.-</ecNumber>
    </recommendedName>
</protein>
<dbReference type="PROSITE" id="PS00134">
    <property type="entry name" value="TRYPSIN_HIS"/>
    <property type="match status" value="1"/>
</dbReference>
<feature type="domain" description="Peptidase S1" evidence="14">
    <location>
        <begin position="96"/>
        <end position="349"/>
    </location>
</feature>
<evidence type="ECO:0000313" key="16">
    <source>
        <dbReference type="EMBL" id="JAV29414.1"/>
    </source>
</evidence>
<dbReference type="GO" id="GO:0006508">
    <property type="term" value="P:proteolysis"/>
    <property type="evidence" value="ECO:0007669"/>
    <property type="project" value="UniProtKB-KW"/>
</dbReference>
<dbReference type="EMBL" id="GFDL01005631">
    <property type="protein sequence ID" value="JAV29414.1"/>
    <property type="molecule type" value="Transcribed_RNA"/>
</dbReference>
<evidence type="ECO:0000259" key="14">
    <source>
        <dbReference type="PROSITE" id="PS50240"/>
    </source>
</evidence>
<dbReference type="InterPro" id="IPR018114">
    <property type="entry name" value="TRYPSIN_HIS"/>
</dbReference>
<dbReference type="SUPFAM" id="SSF50494">
    <property type="entry name" value="Trypsin-like serine proteases"/>
    <property type="match status" value="1"/>
</dbReference>
<evidence type="ECO:0000256" key="1">
    <source>
        <dbReference type="ARBA" id="ARBA00004239"/>
    </source>
</evidence>
<dbReference type="InterPro" id="IPR001254">
    <property type="entry name" value="Trypsin_dom"/>
</dbReference>
<keyword evidence="6 12" id="KW-0378">Hydrolase</keyword>
<dbReference type="Pfam" id="PF00089">
    <property type="entry name" value="Trypsin"/>
    <property type="match status" value="1"/>
</dbReference>
<dbReference type="PRINTS" id="PR00722">
    <property type="entry name" value="CHYMOTRYPSIN"/>
</dbReference>
<dbReference type="InterPro" id="IPR051487">
    <property type="entry name" value="Ser/Thr_Proteases_Immune/Dev"/>
</dbReference>
<dbReference type="FunFam" id="2.40.10.10:FF:000036">
    <property type="entry name" value="Trypsin beta"/>
    <property type="match status" value="1"/>
</dbReference>
<feature type="signal peptide" evidence="13">
    <location>
        <begin position="1"/>
        <end position="17"/>
    </location>
</feature>
<accession>A0A1Q3FPG1</accession>
<dbReference type="PROSITE" id="PS00135">
    <property type="entry name" value="TRYPSIN_SER"/>
    <property type="match status" value="1"/>
</dbReference>
<dbReference type="GO" id="GO:0004252">
    <property type="term" value="F:serine-type endopeptidase activity"/>
    <property type="evidence" value="ECO:0007669"/>
    <property type="project" value="UniProtKB-UniRule"/>
</dbReference>
<dbReference type="Gene3D" id="2.40.10.10">
    <property type="entry name" value="Trypsin-like serine proteases"/>
    <property type="match status" value="2"/>
</dbReference>
<dbReference type="FunFam" id="2.40.10.10:FF:000028">
    <property type="entry name" value="Serine protease easter"/>
    <property type="match status" value="1"/>
</dbReference>
<comment type="subcellular location">
    <subcellularLocation>
        <location evidence="1">Secreted</location>
        <location evidence="1">Extracellular space</location>
    </subcellularLocation>
</comment>
<dbReference type="EC" id="3.4.21.-" evidence="12"/>
<keyword evidence="4 12" id="KW-0645">Protease</keyword>
<feature type="domain" description="Clip" evidence="15">
    <location>
        <begin position="23"/>
        <end position="79"/>
    </location>
</feature>
<evidence type="ECO:0000256" key="12">
    <source>
        <dbReference type="RuleBase" id="RU363034"/>
    </source>
</evidence>
<evidence type="ECO:0000256" key="11">
    <source>
        <dbReference type="ARBA" id="ARBA00024195"/>
    </source>
</evidence>
<keyword evidence="7 12" id="KW-0720">Serine protease</keyword>
<evidence type="ECO:0000256" key="10">
    <source>
        <dbReference type="ARBA" id="ARBA00023180"/>
    </source>
</evidence>
<organism evidence="16">
    <name type="scientific">Culex tarsalis</name>
    <name type="common">Encephalitis mosquito</name>
    <dbReference type="NCBI Taxonomy" id="7177"/>
    <lineage>
        <taxon>Eukaryota</taxon>
        <taxon>Metazoa</taxon>
        <taxon>Ecdysozoa</taxon>
        <taxon>Arthropoda</taxon>
        <taxon>Hexapoda</taxon>
        <taxon>Insecta</taxon>
        <taxon>Pterygota</taxon>
        <taxon>Neoptera</taxon>
        <taxon>Endopterygota</taxon>
        <taxon>Diptera</taxon>
        <taxon>Nematocera</taxon>
        <taxon>Culicoidea</taxon>
        <taxon>Culicidae</taxon>
        <taxon>Culicinae</taxon>
        <taxon>Culicini</taxon>
        <taxon>Culex</taxon>
        <taxon>Culex</taxon>
    </lineage>
</organism>
<dbReference type="PANTHER" id="PTHR24256">
    <property type="entry name" value="TRYPTASE-RELATED"/>
    <property type="match status" value="1"/>
</dbReference>
<evidence type="ECO:0000256" key="2">
    <source>
        <dbReference type="ARBA" id="ARBA00022525"/>
    </source>
</evidence>
<dbReference type="InterPro" id="IPR038565">
    <property type="entry name" value="CLIP_sf"/>
</dbReference>
<keyword evidence="5 13" id="KW-0732">Signal</keyword>
<dbReference type="CDD" id="cd00190">
    <property type="entry name" value="Tryp_SPc"/>
    <property type="match status" value="1"/>
</dbReference>
<dbReference type="InterPro" id="IPR043504">
    <property type="entry name" value="Peptidase_S1_PA_chymotrypsin"/>
</dbReference>
<evidence type="ECO:0000256" key="4">
    <source>
        <dbReference type="ARBA" id="ARBA00022670"/>
    </source>
</evidence>
<evidence type="ECO:0000256" key="6">
    <source>
        <dbReference type="ARBA" id="ARBA00022801"/>
    </source>
</evidence>
<evidence type="ECO:0000259" key="15">
    <source>
        <dbReference type="PROSITE" id="PS51888"/>
    </source>
</evidence>
<keyword evidence="8" id="KW-0391">Immunity</keyword>
<comment type="similarity">
    <text evidence="11 13">Belongs to the peptidase S1 family. CLIP subfamily.</text>
</comment>
<dbReference type="PROSITE" id="PS50240">
    <property type="entry name" value="TRYPSIN_DOM"/>
    <property type="match status" value="1"/>
</dbReference>
<dbReference type="AlphaFoldDB" id="A0A1Q3FPG1"/>
<evidence type="ECO:0000256" key="7">
    <source>
        <dbReference type="ARBA" id="ARBA00022825"/>
    </source>
</evidence>
<dbReference type="PROSITE" id="PS51888">
    <property type="entry name" value="CLIP"/>
    <property type="match status" value="1"/>
</dbReference>
<keyword evidence="3" id="KW-0399">Innate immunity</keyword>
<dbReference type="InterPro" id="IPR022700">
    <property type="entry name" value="CLIP"/>
</dbReference>
<dbReference type="InterPro" id="IPR033116">
    <property type="entry name" value="TRYPSIN_SER"/>
</dbReference>
<dbReference type="InterPro" id="IPR001314">
    <property type="entry name" value="Peptidase_S1A"/>
</dbReference>
<dbReference type="Gene3D" id="3.30.1640.30">
    <property type="match status" value="1"/>
</dbReference>
<sequence>MNLLFALVIVSIGFVVGLEVNDPCVTPCDSPGRCVPVRNCSYALKIIRKASPTYEDTLFLENSKCGFAKGPRPLPLFCCPHLLNPEECGAALGNRIFGGTPTELEEHPWAALLMYDTAKGRIIPKCGGSLINERYVLTAAHCIRNVPERWKLHSVRFSVVDAISEENCITIEEEEICRQEFGVEQITVHPEYDKDTINKQHDIAILKLAENVTFNKYVKPICLPFDEDIAGMPIEDEEFTVTGWGQTEKEIVSRLQLHVEINGKSNDLCNEVFGIANVTLTENHLCVGGDVGRDSCKGDSGGPLLRLVGTNWYQVGVVSFGAKRCGSGGYPGIYTNVAKYLDWISDVVNEHHCHKSEE</sequence>
<proteinExistence type="inferred from homology"/>
<dbReference type="Pfam" id="PF12032">
    <property type="entry name" value="CLIP"/>
    <property type="match status" value="1"/>
</dbReference>
<keyword evidence="2 13" id="KW-0964">Secreted</keyword>
<name>A0A1Q3FPG1_CULTA</name>
<dbReference type="InterPro" id="IPR009003">
    <property type="entry name" value="Peptidase_S1_PA"/>
</dbReference>
<evidence type="ECO:0000256" key="9">
    <source>
        <dbReference type="ARBA" id="ARBA00023157"/>
    </source>
</evidence>
<comment type="domain">
    <text evidence="13">The clip domain consists of 35-55 residues which are 'knitted' together usually by 3 conserved disulfide bonds forming a clip-like compact structure.</text>
</comment>
<keyword evidence="10" id="KW-0325">Glycoprotein</keyword>
<dbReference type="GO" id="GO:0005576">
    <property type="term" value="C:extracellular region"/>
    <property type="evidence" value="ECO:0007669"/>
    <property type="project" value="UniProtKB-SubCell"/>
</dbReference>
<keyword evidence="9" id="KW-1015">Disulfide bond</keyword>
<dbReference type="SMART" id="SM00680">
    <property type="entry name" value="CLIP"/>
    <property type="match status" value="1"/>
</dbReference>
<dbReference type="SMART" id="SM00020">
    <property type="entry name" value="Tryp_SPc"/>
    <property type="match status" value="1"/>
</dbReference>
<evidence type="ECO:0000256" key="8">
    <source>
        <dbReference type="ARBA" id="ARBA00022859"/>
    </source>
</evidence>
<dbReference type="GO" id="GO:0045087">
    <property type="term" value="P:innate immune response"/>
    <property type="evidence" value="ECO:0007669"/>
    <property type="project" value="UniProtKB-KW"/>
</dbReference>